<keyword evidence="5" id="KW-1185">Reference proteome</keyword>
<dbReference type="InterPro" id="IPR016197">
    <property type="entry name" value="Chromo-like_dom_sf"/>
</dbReference>
<protein>
    <submittedName>
        <fullName evidence="3">Related to SET2-Histone methyltransferase</fullName>
    </submittedName>
</protein>
<dbReference type="OrthoDB" id="433924at2759"/>
<proteinExistence type="predicted"/>
<gene>
    <name evidence="4" type="primary">SSCI57070.1</name>
    <name evidence="3" type="ORF">SPSC_01112</name>
</gene>
<dbReference type="SUPFAM" id="SSF54160">
    <property type="entry name" value="Chromo domain-like"/>
    <property type="match status" value="1"/>
</dbReference>
<dbReference type="Pfam" id="PF18723">
    <property type="entry name" value="HMUDK_hel"/>
    <property type="match status" value="1"/>
</dbReference>
<feature type="domain" description="Chromo" evidence="2">
    <location>
        <begin position="463"/>
        <end position="512"/>
    </location>
</feature>
<feature type="compositionally biased region" description="Basic residues" evidence="1">
    <location>
        <begin position="364"/>
        <end position="373"/>
    </location>
</feature>
<evidence type="ECO:0000313" key="5">
    <source>
        <dbReference type="Proteomes" id="UP000242770"/>
    </source>
</evidence>
<dbReference type="InterPro" id="IPR000953">
    <property type="entry name" value="Chromo/chromo_shadow_dom"/>
</dbReference>
<evidence type="ECO:0000259" key="2">
    <source>
        <dbReference type="PROSITE" id="PS50013"/>
    </source>
</evidence>
<dbReference type="Proteomes" id="UP000242770">
    <property type="component" value="Unassembled WGS sequence"/>
</dbReference>
<dbReference type="AlphaFoldDB" id="A0A0F7S6F4"/>
<dbReference type="Gene3D" id="2.40.50.40">
    <property type="match status" value="1"/>
</dbReference>
<dbReference type="InterPro" id="IPR040684">
    <property type="entry name" value="HMUDK_hel"/>
</dbReference>
<dbReference type="PROSITE" id="PS50013">
    <property type="entry name" value="CHROMO_2"/>
    <property type="match status" value="1"/>
</dbReference>
<dbReference type="CDD" id="cd00024">
    <property type="entry name" value="CD_CSD"/>
    <property type="match status" value="1"/>
</dbReference>
<sequence>MVTSTAATSTDVVKRDRSSPSPFSSSSPFPTVDETETKRPRLGAERLDETSNPPAASAARQDEVTILDGLHLPLNEEAFKTFFQYAHDRHDVFLKRKQGKPQEEWTDDPVLSSTKFANIYRVLDRSTQYVLTQVVQDGPQELEEVCFRIFLFRSFARISTYEVIKGALGGPPTLASFSPAAYENILMSHIGAGNPVYGSSYFIPAPREFRTQYPFQSTLRLIQLMIRMRLPDRLAGLHHMHDAHALLSTFPSLGPFLAMQLLLDLNLSEHFDFSEEEFAACGPGSRNCLVDIFGKFVSGFELEAMRWIQDNQDHYWAKYGITDVPHLCPARKPGLNVVDIEHTLCEVFKYRRAKSRLEAASAAKRGKRGKRGRPSVGRAPSVAATASPRTIKQEDDQDGVDGLDFERIRSNGSKTSSSTTDKVKTFAASGDSITGHLPAKWLIPRPPEAYERPPPIDRSEEVYEVSHIVAITPTHSKCLVRWKGFGPEDDTWEYYDELVNGGAKEAVEEVMKWINGVRDEIGKMMDEEKQHKVELEKMSAKSLMEDSGKRTTRSGAGLPFANLPLSLPF</sequence>
<feature type="region of interest" description="Disordered" evidence="1">
    <location>
        <begin position="1"/>
        <end position="62"/>
    </location>
</feature>
<feature type="compositionally biased region" description="Low complexity" evidence="1">
    <location>
        <begin position="19"/>
        <end position="30"/>
    </location>
</feature>
<reference evidence="4" key="2">
    <citation type="submission" date="2014-06" db="EMBL/GenBank/DDBJ databases">
        <authorList>
            <person name="Berkman J.Paul."/>
        </authorList>
    </citation>
    <scope>NUCLEOTIDE SEQUENCE [LARGE SCALE GENOMIC DNA]</scope>
</reference>
<dbReference type="EMBL" id="CCFA01003404">
    <property type="protein sequence ID" value="CDW98517.1"/>
    <property type="molecule type" value="Genomic_DNA"/>
</dbReference>
<evidence type="ECO:0000313" key="3">
    <source>
        <dbReference type="EMBL" id="CDU22482.1"/>
    </source>
</evidence>
<name>A0A0F7S6F4_9BASI</name>
<evidence type="ECO:0000313" key="4">
    <source>
        <dbReference type="EMBL" id="CDW98517.1"/>
    </source>
</evidence>
<feature type="region of interest" description="Disordered" evidence="1">
    <location>
        <begin position="359"/>
        <end position="402"/>
    </location>
</feature>
<feature type="compositionally biased region" description="Basic and acidic residues" evidence="1">
    <location>
        <begin position="35"/>
        <end position="49"/>
    </location>
</feature>
<keyword evidence="3" id="KW-0808">Transferase</keyword>
<organism evidence="4 5">
    <name type="scientific">Sporisorium scitamineum</name>
    <dbReference type="NCBI Taxonomy" id="49012"/>
    <lineage>
        <taxon>Eukaryota</taxon>
        <taxon>Fungi</taxon>
        <taxon>Dikarya</taxon>
        <taxon>Basidiomycota</taxon>
        <taxon>Ustilaginomycotina</taxon>
        <taxon>Ustilaginomycetes</taxon>
        <taxon>Ustilaginales</taxon>
        <taxon>Ustilaginaceae</taxon>
        <taxon>Sporisorium</taxon>
    </lineage>
</organism>
<dbReference type="EMBL" id="LK056656">
    <property type="protein sequence ID" value="CDU22482.1"/>
    <property type="molecule type" value="Genomic_DNA"/>
</dbReference>
<dbReference type="GO" id="GO:0032259">
    <property type="term" value="P:methylation"/>
    <property type="evidence" value="ECO:0007669"/>
    <property type="project" value="UniProtKB-KW"/>
</dbReference>
<dbReference type="STRING" id="49012.A0A0F7S6F4"/>
<feature type="compositionally biased region" description="Low complexity" evidence="1">
    <location>
        <begin position="1"/>
        <end position="10"/>
    </location>
</feature>
<evidence type="ECO:0000256" key="1">
    <source>
        <dbReference type="SAM" id="MobiDB-lite"/>
    </source>
</evidence>
<reference evidence="3" key="1">
    <citation type="submission" date="2014-06" db="EMBL/GenBank/DDBJ databases">
        <authorList>
            <person name="Ju J."/>
            <person name="Zhang J."/>
        </authorList>
    </citation>
    <scope>NUCLEOTIDE SEQUENCE</scope>
    <source>
        <strain evidence="3">SscI8</strain>
    </source>
</reference>
<accession>A0A0F7S6F4</accession>
<keyword evidence="3" id="KW-0489">Methyltransferase</keyword>
<dbReference type="GO" id="GO:0006338">
    <property type="term" value="P:chromatin remodeling"/>
    <property type="evidence" value="ECO:0007669"/>
    <property type="project" value="UniProtKB-ARBA"/>
</dbReference>
<reference evidence="5" key="3">
    <citation type="submission" date="2014-06" db="EMBL/GenBank/DDBJ databases">
        <authorList>
            <person name="Berkman P.J."/>
        </authorList>
    </citation>
    <scope>NUCLEOTIDE SEQUENCE [LARGE SCALE GENOMIC DNA]</scope>
</reference>
<dbReference type="GO" id="GO:0008168">
    <property type="term" value="F:methyltransferase activity"/>
    <property type="evidence" value="ECO:0007669"/>
    <property type="project" value="UniProtKB-KW"/>
</dbReference>